<reference evidence="1 2" key="1">
    <citation type="submission" date="2021-02" db="EMBL/GenBank/DDBJ databases">
        <title>Complete Genome Sequence of Arcanobacterium phocisimile strain DSM 26142T from a harbour seal.</title>
        <authorList>
            <person name="Borowiak M."/>
            <person name="Alssahen M."/>
            <person name="Malorny B."/>
            <person name="Laemmler C."/>
            <person name="Siebert U."/>
            <person name="Ploetz M."/>
            <person name="Abdulmawjood A."/>
        </authorList>
    </citation>
    <scope>NUCLEOTIDE SEQUENCE [LARGE SCALE GENOMIC DNA]</scope>
    <source>
        <strain evidence="1 2">DSM 26142</strain>
    </source>
</reference>
<evidence type="ECO:0008006" key="3">
    <source>
        <dbReference type="Google" id="ProtNLM"/>
    </source>
</evidence>
<sequence length="216" mass="23732">MSYQPADVISAMLTRGTMPALTWYGDGERIELSGKVTAMHIVKILQYLRDDLGLDANSRLILDLPIHWKSILWHLAGLVTGCQVLTEVEQLSWDDVVITNTPEAEPDDGVHLALNLQSLALSWNGPLPIGYEDATAASMRFSDTIDTSTLHAEQLTVELPPQTASSSLAIYPTTFSDVTTRLIGAIISNHNLVIITPENNEEAILKAENATIWDRI</sequence>
<protein>
    <recommendedName>
        <fullName evidence="3">TIGR03089 family protein</fullName>
    </recommendedName>
</protein>
<dbReference type="EMBL" id="CP070228">
    <property type="protein sequence ID" value="QRV01870.1"/>
    <property type="molecule type" value="Genomic_DNA"/>
</dbReference>
<dbReference type="Proteomes" id="UP000602653">
    <property type="component" value="Chromosome"/>
</dbReference>
<evidence type="ECO:0000313" key="1">
    <source>
        <dbReference type="EMBL" id="QRV01870.1"/>
    </source>
</evidence>
<evidence type="ECO:0000313" key="2">
    <source>
        <dbReference type="Proteomes" id="UP000602653"/>
    </source>
</evidence>
<gene>
    <name evidence="1" type="ORF">JTE88_07230</name>
</gene>
<accession>A0ABX7IG86</accession>
<dbReference type="NCBIfam" id="TIGR03089">
    <property type="entry name" value="TIGR03089 family protein"/>
    <property type="match status" value="1"/>
</dbReference>
<dbReference type="RefSeq" id="WP_204423947.1">
    <property type="nucleotide sequence ID" value="NZ_CP070228.1"/>
</dbReference>
<proteinExistence type="predicted"/>
<organism evidence="1 2">
    <name type="scientific">Arcanobacterium phocisimile</name>
    <dbReference type="NCBI Taxonomy" id="1302235"/>
    <lineage>
        <taxon>Bacteria</taxon>
        <taxon>Bacillati</taxon>
        <taxon>Actinomycetota</taxon>
        <taxon>Actinomycetes</taxon>
        <taxon>Actinomycetales</taxon>
        <taxon>Actinomycetaceae</taxon>
        <taxon>Arcanobacterium</taxon>
    </lineage>
</organism>
<dbReference type="InterPro" id="IPR017523">
    <property type="entry name" value="Rv3268"/>
</dbReference>
<name>A0ABX7IG86_9ACTO</name>
<keyword evidence="2" id="KW-1185">Reference proteome</keyword>